<dbReference type="InterPro" id="IPR002645">
    <property type="entry name" value="STAS_dom"/>
</dbReference>
<dbReference type="NCBIfam" id="TIGR00377">
    <property type="entry name" value="ant_ant_sig"/>
    <property type="match status" value="1"/>
</dbReference>
<dbReference type="PROSITE" id="PS50801">
    <property type="entry name" value="STAS"/>
    <property type="match status" value="1"/>
</dbReference>
<dbReference type="GO" id="GO:0043856">
    <property type="term" value="F:anti-sigma factor antagonist activity"/>
    <property type="evidence" value="ECO:0007669"/>
    <property type="project" value="InterPro"/>
</dbReference>
<dbReference type="SUPFAM" id="SSF52091">
    <property type="entry name" value="SpoIIaa-like"/>
    <property type="match status" value="1"/>
</dbReference>
<dbReference type="InterPro" id="IPR003658">
    <property type="entry name" value="Anti-sigma_ant"/>
</dbReference>
<sequence>MASFSASTRAVESVTIVDLSGDLDAHTSVQLERAIQELIQNQRYNLIMNFSKLNYISSAGLGVFMAFIDEVRSKGGDIKFSNMPEKIYQIFDLLGFPMLYEIYSDEKEAIEKFKASAAP</sequence>
<evidence type="ECO:0000313" key="4">
    <source>
        <dbReference type="EMBL" id="RFM23032.1"/>
    </source>
</evidence>
<dbReference type="Pfam" id="PF01740">
    <property type="entry name" value="STAS"/>
    <property type="match status" value="1"/>
</dbReference>
<feature type="domain" description="STAS" evidence="3">
    <location>
        <begin position="4"/>
        <end position="113"/>
    </location>
</feature>
<dbReference type="AlphaFoldDB" id="A0A395LWM1"/>
<dbReference type="PANTHER" id="PTHR33495">
    <property type="entry name" value="ANTI-SIGMA FACTOR ANTAGONIST TM_1081-RELATED-RELATED"/>
    <property type="match status" value="1"/>
</dbReference>
<name>A0A395LWM1_9BACT</name>
<organism evidence="4 5">
    <name type="scientific">Candidatus Thermochlorobacter aerophilus</name>
    <dbReference type="NCBI Taxonomy" id="1868324"/>
    <lineage>
        <taxon>Bacteria</taxon>
        <taxon>Pseudomonadati</taxon>
        <taxon>Chlorobiota</taxon>
        <taxon>Chlorobiia</taxon>
        <taxon>Chlorobiales</taxon>
        <taxon>Candidatus Thermochlorobacteriaceae</taxon>
        <taxon>Candidatus Thermochlorobacter</taxon>
    </lineage>
</organism>
<evidence type="ECO:0000256" key="2">
    <source>
        <dbReference type="RuleBase" id="RU003749"/>
    </source>
</evidence>
<reference evidence="4 5" key="1">
    <citation type="journal article" date="2011" name="ISME J.">
        <title>Community ecology of hot spring cyanobacterial mats: predominant populations and their functional potential.</title>
        <authorList>
            <person name="Klatt C.G."/>
            <person name="Wood J.M."/>
            <person name="Rusch D.B."/>
            <person name="Bateson M.M."/>
            <person name="Hamamura N."/>
            <person name="Heidelberg J.F."/>
            <person name="Grossman A.R."/>
            <person name="Bhaya D."/>
            <person name="Cohan F.M."/>
            <person name="Kuhl M."/>
            <person name="Bryant D.A."/>
            <person name="Ward D.M."/>
        </authorList>
    </citation>
    <scope>NUCLEOTIDE SEQUENCE [LARGE SCALE GENOMIC DNA]</scope>
    <source>
        <strain evidence="4">OS</strain>
    </source>
</reference>
<protein>
    <recommendedName>
        <fullName evidence="2">Anti-sigma factor antagonist</fullName>
    </recommendedName>
</protein>
<gene>
    <name evidence="4" type="ORF">D0433_13410</name>
</gene>
<dbReference type="PANTHER" id="PTHR33495:SF2">
    <property type="entry name" value="ANTI-SIGMA FACTOR ANTAGONIST TM_1081-RELATED"/>
    <property type="match status" value="1"/>
</dbReference>
<evidence type="ECO:0000259" key="3">
    <source>
        <dbReference type="PROSITE" id="PS50801"/>
    </source>
</evidence>
<evidence type="ECO:0000256" key="1">
    <source>
        <dbReference type="ARBA" id="ARBA00009013"/>
    </source>
</evidence>
<dbReference type="InterPro" id="IPR036513">
    <property type="entry name" value="STAS_dom_sf"/>
</dbReference>
<accession>A0A395LWM1</accession>
<proteinExistence type="inferred from homology"/>
<dbReference type="CDD" id="cd07043">
    <property type="entry name" value="STAS_anti-anti-sigma_factors"/>
    <property type="match status" value="1"/>
</dbReference>
<dbReference type="EMBL" id="PHFL01000071">
    <property type="protein sequence ID" value="RFM23032.1"/>
    <property type="molecule type" value="Genomic_DNA"/>
</dbReference>
<dbReference type="Proteomes" id="UP000266389">
    <property type="component" value="Unassembled WGS sequence"/>
</dbReference>
<evidence type="ECO:0000313" key="5">
    <source>
        <dbReference type="Proteomes" id="UP000266389"/>
    </source>
</evidence>
<comment type="caution">
    <text evidence="4">The sequence shown here is derived from an EMBL/GenBank/DDBJ whole genome shotgun (WGS) entry which is preliminary data.</text>
</comment>
<comment type="similarity">
    <text evidence="1 2">Belongs to the anti-sigma-factor antagonist family.</text>
</comment>
<dbReference type="Gene3D" id="3.30.750.24">
    <property type="entry name" value="STAS domain"/>
    <property type="match status" value="1"/>
</dbReference>